<dbReference type="STRING" id="4615.A0A199V5X3"/>
<dbReference type="RefSeq" id="XP_020089747.1">
    <property type="nucleotide sequence ID" value="XM_020234158.1"/>
</dbReference>
<dbReference type="SUPFAM" id="SSF55718">
    <property type="entry name" value="SCP-like"/>
    <property type="match status" value="1"/>
</dbReference>
<dbReference type="Gramene" id="Aco002697.1.mrna1">
    <property type="protein sequence ID" value="Aco002697.1.mrna1"/>
    <property type="gene ID" value="Aco002697.1.path1"/>
</dbReference>
<proteinExistence type="predicted"/>
<name>A0A199V5X3_ANACO</name>
<evidence type="ECO:0000259" key="1">
    <source>
        <dbReference type="Pfam" id="PF02036"/>
    </source>
</evidence>
<organism evidence="2 3">
    <name type="scientific">Ananas comosus</name>
    <name type="common">Pineapple</name>
    <name type="synonym">Ananas ananas</name>
    <dbReference type="NCBI Taxonomy" id="4615"/>
    <lineage>
        <taxon>Eukaryota</taxon>
        <taxon>Viridiplantae</taxon>
        <taxon>Streptophyta</taxon>
        <taxon>Embryophyta</taxon>
        <taxon>Tracheophyta</taxon>
        <taxon>Spermatophyta</taxon>
        <taxon>Magnoliopsida</taxon>
        <taxon>Liliopsida</taxon>
        <taxon>Poales</taxon>
        <taxon>Bromeliaceae</taxon>
        <taxon>Bromelioideae</taxon>
        <taxon>Ananas</taxon>
    </lineage>
</organism>
<dbReference type="PANTHER" id="PTHR10094">
    <property type="entry name" value="STEROL CARRIER PROTEIN 2 SCP-2 FAMILY PROTEIN"/>
    <property type="match status" value="1"/>
</dbReference>
<gene>
    <name evidence="5" type="primary">LOC109711223</name>
    <name evidence="2" type="ORF">ACMD2_14446</name>
</gene>
<dbReference type="OrthoDB" id="3592703at2759"/>
<dbReference type="EMBL" id="LSRQ01003165">
    <property type="protein sequence ID" value="OAY72286.1"/>
    <property type="molecule type" value="Genomic_DNA"/>
</dbReference>
<dbReference type="FunFam" id="3.30.1050.10:FF:000006">
    <property type="entry name" value="Non-specific lipid-transfer protein-like 1"/>
    <property type="match status" value="1"/>
</dbReference>
<dbReference type="AlphaFoldDB" id="A0A199V5X3"/>
<dbReference type="Proteomes" id="UP000515123">
    <property type="component" value="Linkage group 6"/>
</dbReference>
<dbReference type="Pfam" id="PF02036">
    <property type="entry name" value="SCP2"/>
    <property type="match status" value="1"/>
</dbReference>
<dbReference type="Proteomes" id="UP000092600">
    <property type="component" value="Unassembled WGS sequence"/>
</dbReference>
<reference evidence="5" key="2">
    <citation type="submission" date="2025-04" db="UniProtKB">
        <authorList>
            <consortium name="RefSeq"/>
        </authorList>
    </citation>
    <scope>IDENTIFICATION</scope>
    <source>
        <tissue evidence="5">Leaf</tissue>
    </source>
</reference>
<dbReference type="InterPro" id="IPR003033">
    <property type="entry name" value="SCP2_sterol-bd_dom"/>
</dbReference>
<accession>A0A199V5X3</accession>
<dbReference type="PANTHER" id="PTHR10094:SF25">
    <property type="entry name" value="SCP2 STEROL-BINDING DOMAIN-CONTAINING PROTEIN 1"/>
    <property type="match status" value="1"/>
</dbReference>
<dbReference type="GeneID" id="109711223"/>
<reference evidence="2 3" key="1">
    <citation type="journal article" date="2016" name="DNA Res.">
        <title>The draft genome of MD-2 pineapple using hybrid error correction of long reads.</title>
        <authorList>
            <person name="Redwan R.M."/>
            <person name="Saidin A."/>
            <person name="Kumar S.V."/>
        </authorList>
    </citation>
    <scope>NUCLEOTIDE SEQUENCE [LARGE SCALE GENOMIC DNA]</scope>
    <source>
        <strain evidence="3">cv. MD2</strain>
        <tissue evidence="2">Leaf</tissue>
    </source>
</reference>
<dbReference type="Gene3D" id="3.30.1050.10">
    <property type="entry name" value="SCP2 sterol-binding domain"/>
    <property type="match status" value="1"/>
</dbReference>
<keyword evidence="4" id="KW-1185">Reference proteome</keyword>
<feature type="domain" description="SCP2" evidence="1">
    <location>
        <begin position="14"/>
        <end position="111"/>
    </location>
</feature>
<sequence length="121" mass="13179">MASSLKSAALLEQMKLHFATEEGKKLTKKIGLVYQLNIAPKKLGVDEEIYVVDLKEGKVTKGPYDGKPDATFSFTDSDFLAMASGKLNPQMAFLRGAIKIKGSISAAQKFTPDIFPKPSKL</sequence>
<evidence type="ECO:0000313" key="3">
    <source>
        <dbReference type="Proteomes" id="UP000092600"/>
    </source>
</evidence>
<evidence type="ECO:0000313" key="5">
    <source>
        <dbReference type="RefSeq" id="XP_020089747.1"/>
    </source>
</evidence>
<evidence type="ECO:0000313" key="2">
    <source>
        <dbReference type="EMBL" id="OAY72286.1"/>
    </source>
</evidence>
<protein>
    <submittedName>
        <fullName evidence="2 5">Non-specific lipid-transfer protein</fullName>
    </submittedName>
</protein>
<dbReference type="GO" id="GO:0005829">
    <property type="term" value="C:cytosol"/>
    <property type="evidence" value="ECO:0007669"/>
    <property type="project" value="TreeGrafter"/>
</dbReference>
<dbReference type="InterPro" id="IPR036527">
    <property type="entry name" value="SCP2_sterol-bd_dom_sf"/>
</dbReference>
<evidence type="ECO:0000313" key="4">
    <source>
        <dbReference type="Proteomes" id="UP000515123"/>
    </source>
</evidence>